<name>A0A9P6LXA0_MORAP</name>
<dbReference type="EMBL" id="JAAAHY010001238">
    <property type="protein sequence ID" value="KAF9951071.1"/>
    <property type="molecule type" value="Genomic_DNA"/>
</dbReference>
<reference evidence="1" key="1">
    <citation type="journal article" date="2020" name="Fungal Divers.">
        <title>Resolving the Mortierellaceae phylogeny through synthesis of multi-gene phylogenetics and phylogenomics.</title>
        <authorList>
            <person name="Vandepol N."/>
            <person name="Liber J."/>
            <person name="Desiro A."/>
            <person name="Na H."/>
            <person name="Kennedy M."/>
            <person name="Barry K."/>
            <person name="Grigoriev I.V."/>
            <person name="Miller A.N."/>
            <person name="O'Donnell K."/>
            <person name="Stajich J.E."/>
            <person name="Bonito G."/>
        </authorList>
    </citation>
    <scope>NUCLEOTIDE SEQUENCE</scope>
    <source>
        <strain evidence="1">CK1249</strain>
    </source>
</reference>
<sequence>MKRNLNANNLTLAAFPPFVSLLNDVKTNLTQAKDPKDLQSVLSSVSNTIGSLTRVFMDIKPPLDTTIPSTNALSVISNGTLSHLIQSICECSGRNTSNCVGAMELYRNFVATAQARTRLLGVGAKMAPLGHVSQDLAAGTKIFDVALPVGNVSALNESATLLNKIIGYTSGNIQKYGNISDSVTLVYDSAKEVVVCKGLNATQFLDKCSTYTDRLNGVLSDFIQFIETNIGLIPVVGPLIVNPLLDALRHLLIDIQNGVATALGGVVSLLSALVQVLNLVSPPSSTNIVRDYLLRLVGIMDVPAECGGLKDRCSGLFKIVHMITDGFLNLIGQIPLAGILMKPTLEPVLNGLLDALQKGVASAIKVALDLLDGVVKLVGLIPGVGNVLKVLIDTVRSLVDCIVVHVPSGAMQGLQGSGSAEKAVLRKFSR</sequence>
<comment type="caution">
    <text evidence="1">The sequence shown here is derived from an EMBL/GenBank/DDBJ whole genome shotgun (WGS) entry which is preliminary data.</text>
</comment>
<proteinExistence type="predicted"/>
<dbReference type="AlphaFoldDB" id="A0A9P6LXA0"/>
<dbReference type="Proteomes" id="UP000738359">
    <property type="component" value="Unassembled WGS sequence"/>
</dbReference>
<dbReference type="OrthoDB" id="2430521at2759"/>
<gene>
    <name evidence="1" type="ORF">BGZ70_001130</name>
</gene>
<organism evidence="1 2">
    <name type="scientific">Mortierella alpina</name>
    <name type="common">Oleaginous fungus</name>
    <name type="synonym">Mortierella renispora</name>
    <dbReference type="NCBI Taxonomy" id="64518"/>
    <lineage>
        <taxon>Eukaryota</taxon>
        <taxon>Fungi</taxon>
        <taxon>Fungi incertae sedis</taxon>
        <taxon>Mucoromycota</taxon>
        <taxon>Mortierellomycotina</taxon>
        <taxon>Mortierellomycetes</taxon>
        <taxon>Mortierellales</taxon>
        <taxon>Mortierellaceae</taxon>
        <taxon>Mortierella</taxon>
    </lineage>
</organism>
<accession>A0A9P6LXA0</accession>
<evidence type="ECO:0000313" key="2">
    <source>
        <dbReference type="Proteomes" id="UP000738359"/>
    </source>
</evidence>
<keyword evidence="2" id="KW-1185">Reference proteome</keyword>
<protein>
    <submittedName>
        <fullName evidence="1">Uncharacterized protein</fullName>
    </submittedName>
</protein>
<evidence type="ECO:0000313" key="1">
    <source>
        <dbReference type="EMBL" id="KAF9951071.1"/>
    </source>
</evidence>